<keyword evidence="3" id="KW-1185">Reference proteome</keyword>
<sequence>MIGEFVKHLRSKKRLTVIEVSYHADVSATTVYALERGRDFKNSNLERIVQALGLDMIDFYQLYGTWLSTKKKSVS</sequence>
<reference evidence="2 3" key="1">
    <citation type="submission" date="2019-04" db="EMBL/GenBank/DDBJ databases">
        <title>Whole genome sequencing of Brevibacillus sp. TGS2-1.</title>
        <authorList>
            <person name="Choi A."/>
        </authorList>
    </citation>
    <scope>NUCLEOTIDE SEQUENCE [LARGE SCALE GENOMIC DNA]</scope>
    <source>
        <strain evidence="2 3">TGS2-1</strain>
    </source>
</reference>
<dbReference type="InterPro" id="IPR010982">
    <property type="entry name" value="Lambda_DNA-bd_dom_sf"/>
</dbReference>
<comment type="caution">
    <text evidence="2">The sequence shown here is derived from an EMBL/GenBank/DDBJ whole genome shotgun (WGS) entry which is preliminary data.</text>
</comment>
<dbReference type="EMBL" id="SZNK01000002">
    <property type="protein sequence ID" value="TKI52940.1"/>
    <property type="molecule type" value="Genomic_DNA"/>
</dbReference>
<accession>A0A4U2XYE5</accession>
<gene>
    <name evidence="2" type="ORF">E8L90_29740</name>
</gene>
<organism evidence="2 3">
    <name type="scientific">Brevibacillus antibioticus</name>
    <dbReference type="NCBI Taxonomy" id="2570228"/>
    <lineage>
        <taxon>Bacteria</taxon>
        <taxon>Bacillati</taxon>
        <taxon>Bacillota</taxon>
        <taxon>Bacilli</taxon>
        <taxon>Bacillales</taxon>
        <taxon>Paenibacillaceae</taxon>
        <taxon>Brevibacillus</taxon>
    </lineage>
</organism>
<protein>
    <submittedName>
        <fullName evidence="2">Helix-turn-helix domain-containing protein</fullName>
    </submittedName>
</protein>
<dbReference type="RefSeq" id="WP_137033729.1">
    <property type="nucleotide sequence ID" value="NZ_SZNK01000002.1"/>
</dbReference>
<dbReference type="PROSITE" id="PS50943">
    <property type="entry name" value="HTH_CROC1"/>
    <property type="match status" value="1"/>
</dbReference>
<evidence type="ECO:0000259" key="1">
    <source>
        <dbReference type="PROSITE" id="PS50943"/>
    </source>
</evidence>
<evidence type="ECO:0000313" key="3">
    <source>
        <dbReference type="Proteomes" id="UP000307841"/>
    </source>
</evidence>
<dbReference type="AlphaFoldDB" id="A0A4U2XYE5"/>
<dbReference type="SMART" id="SM00530">
    <property type="entry name" value="HTH_XRE"/>
    <property type="match status" value="1"/>
</dbReference>
<dbReference type="Pfam" id="PF13560">
    <property type="entry name" value="HTH_31"/>
    <property type="match status" value="1"/>
</dbReference>
<name>A0A4U2XYE5_9BACL</name>
<dbReference type="OrthoDB" id="1859224at2"/>
<dbReference type="GO" id="GO:0003677">
    <property type="term" value="F:DNA binding"/>
    <property type="evidence" value="ECO:0007669"/>
    <property type="project" value="InterPro"/>
</dbReference>
<dbReference type="InterPro" id="IPR001387">
    <property type="entry name" value="Cro/C1-type_HTH"/>
</dbReference>
<proteinExistence type="predicted"/>
<evidence type="ECO:0000313" key="2">
    <source>
        <dbReference type="EMBL" id="TKI52940.1"/>
    </source>
</evidence>
<dbReference type="Gene3D" id="1.10.260.40">
    <property type="entry name" value="lambda repressor-like DNA-binding domains"/>
    <property type="match status" value="1"/>
</dbReference>
<dbReference type="SUPFAM" id="SSF47413">
    <property type="entry name" value="lambda repressor-like DNA-binding domains"/>
    <property type="match status" value="1"/>
</dbReference>
<dbReference type="Proteomes" id="UP000307841">
    <property type="component" value="Unassembled WGS sequence"/>
</dbReference>
<feature type="domain" description="HTH cro/C1-type" evidence="1">
    <location>
        <begin position="6"/>
        <end position="59"/>
    </location>
</feature>